<name>A0A1B3BAQ1_9GAMM</name>
<dbReference type="PATRIC" id="fig|1144748.3.peg.1158"/>
<dbReference type="Gene3D" id="3.60.15.10">
    <property type="entry name" value="Ribonuclease Z/Hydroxyacylglutathione hydrolase-like"/>
    <property type="match status" value="1"/>
</dbReference>
<feature type="domain" description="Metallo-beta-lactamase" evidence="2">
    <location>
        <begin position="13"/>
        <end position="248"/>
    </location>
</feature>
<dbReference type="AlphaFoldDB" id="A0A1B3BAQ1"/>
<evidence type="ECO:0000313" key="4">
    <source>
        <dbReference type="EMBL" id="AOE49865.1"/>
    </source>
</evidence>
<evidence type="ECO:0000259" key="3">
    <source>
        <dbReference type="SMART" id="SM01027"/>
    </source>
</evidence>
<dbReference type="InterPro" id="IPR001279">
    <property type="entry name" value="Metallo-B-lactamas"/>
</dbReference>
<dbReference type="OrthoDB" id="9803916at2"/>
<dbReference type="InterPro" id="IPR011108">
    <property type="entry name" value="RMMBL"/>
</dbReference>
<evidence type="ECO:0000259" key="2">
    <source>
        <dbReference type="SMART" id="SM00849"/>
    </source>
</evidence>
<dbReference type="EMBL" id="CP012418">
    <property type="protein sequence ID" value="AOE49865.1"/>
    <property type="molecule type" value="Genomic_DNA"/>
</dbReference>
<dbReference type="SUPFAM" id="SSF56281">
    <property type="entry name" value="Metallo-hydrolase/oxidoreductase"/>
    <property type="match status" value="1"/>
</dbReference>
<dbReference type="SMART" id="SM00849">
    <property type="entry name" value="Lactamase_B"/>
    <property type="match status" value="1"/>
</dbReference>
<proteinExistence type="predicted"/>
<dbReference type="Gene3D" id="3.40.50.10890">
    <property type="match status" value="1"/>
</dbReference>
<evidence type="ECO:0000313" key="5">
    <source>
        <dbReference type="Proteomes" id="UP000094147"/>
    </source>
</evidence>
<protein>
    <submittedName>
        <fullName evidence="4">Beta-lactamase domain protein</fullName>
    </submittedName>
</protein>
<dbReference type="STRING" id="1144748.KS2013_1145"/>
<sequence length="462" mass="52161">MRISIHGAAEEVTGSCSEIETNNRRFVIDCGLIQGSWRNEKRNSDPFPFEPAEIDAVILTHGHIDHSGRLPLLVKSGYKGPIYCHEANRELLEILLIDSAYLQEKEAEWNNKKRLRKGLEEIEPLYTRQDVPSVLSQLEPIQYREMIQLDKDISFQLRNAGHILGSSHVEFTTHEQGQKKTVVFSGDIGNPGAPIQQDPDIDGQPDLVIMESTYGNRDHTSWDSSINELRDAIKHAAEDGGNVLIPAFAVGRTQTILHYFAKYYHDWGLEKWDIFLDSPMAIRVTEAYERYAHLYKKETQPFWSKGALKSYIPKLHFTADTQESMALNSIKSGAIIIAGSGMMTGGRIKHHMKHNLWRSQCDLIITGFQPEGTVGRRIIDKAPFIKLWGESVRVAASVHTIGGFSAHAGQTELLKWYQCFSNQPPVILNHGSKSTIKEFKEYLQKHTPADITIASRGQSFTL</sequence>
<keyword evidence="5" id="KW-1185">Reference proteome</keyword>
<dbReference type="Proteomes" id="UP000094147">
    <property type="component" value="Chromosome"/>
</dbReference>
<reference evidence="5" key="1">
    <citation type="submission" date="2015-08" db="EMBL/GenBank/DDBJ databases">
        <authorList>
            <person name="Kim K.M."/>
        </authorList>
    </citation>
    <scope>NUCLEOTIDE SEQUENCE [LARGE SCALE GENOMIC DNA]</scope>
    <source>
        <strain evidence="5">KCTC 23892</strain>
    </source>
</reference>
<dbReference type="RefSeq" id="WP_068991027.1">
    <property type="nucleotide sequence ID" value="NZ_CP012418.1"/>
</dbReference>
<organism evidence="4 5">
    <name type="scientific">Kangiella sediminilitoris</name>
    <dbReference type="NCBI Taxonomy" id="1144748"/>
    <lineage>
        <taxon>Bacteria</taxon>
        <taxon>Pseudomonadati</taxon>
        <taxon>Pseudomonadota</taxon>
        <taxon>Gammaproteobacteria</taxon>
        <taxon>Kangiellales</taxon>
        <taxon>Kangiellaceae</taxon>
        <taxon>Kangiella</taxon>
    </lineage>
</organism>
<gene>
    <name evidence="4" type="ORF">KS2013_1145</name>
</gene>
<accession>A0A1B3BAQ1</accession>
<dbReference type="InterPro" id="IPR022712">
    <property type="entry name" value="Beta_Casp"/>
</dbReference>
<dbReference type="PANTHER" id="PTHR11203:SF37">
    <property type="entry name" value="INTEGRATOR COMPLEX SUBUNIT 11"/>
    <property type="match status" value="1"/>
</dbReference>
<evidence type="ECO:0000256" key="1">
    <source>
        <dbReference type="ARBA" id="ARBA00022801"/>
    </source>
</evidence>
<dbReference type="CDD" id="cd16295">
    <property type="entry name" value="TTHA0252-CPSF-like_MBL-fold"/>
    <property type="match status" value="1"/>
</dbReference>
<feature type="domain" description="Beta-Casp" evidence="3">
    <location>
        <begin position="253"/>
        <end position="378"/>
    </location>
</feature>
<dbReference type="KEGG" id="ksd:KS2013_1145"/>
<dbReference type="Pfam" id="PF10996">
    <property type="entry name" value="Beta-Casp"/>
    <property type="match status" value="1"/>
</dbReference>
<dbReference type="InterPro" id="IPR050698">
    <property type="entry name" value="MBL"/>
</dbReference>
<dbReference type="InterPro" id="IPR036866">
    <property type="entry name" value="RibonucZ/Hydroxyglut_hydro"/>
</dbReference>
<dbReference type="Pfam" id="PF07521">
    <property type="entry name" value="RMMBL"/>
    <property type="match status" value="1"/>
</dbReference>
<keyword evidence="1" id="KW-0378">Hydrolase</keyword>
<dbReference type="Pfam" id="PF00753">
    <property type="entry name" value="Lactamase_B"/>
    <property type="match status" value="1"/>
</dbReference>
<dbReference type="PANTHER" id="PTHR11203">
    <property type="entry name" value="CLEAVAGE AND POLYADENYLATION SPECIFICITY FACTOR FAMILY MEMBER"/>
    <property type="match status" value="1"/>
</dbReference>
<dbReference type="GO" id="GO:0004521">
    <property type="term" value="F:RNA endonuclease activity"/>
    <property type="evidence" value="ECO:0007669"/>
    <property type="project" value="TreeGrafter"/>
</dbReference>
<dbReference type="GO" id="GO:0016787">
    <property type="term" value="F:hydrolase activity"/>
    <property type="evidence" value="ECO:0007669"/>
    <property type="project" value="UniProtKB-KW"/>
</dbReference>
<dbReference type="SMART" id="SM01027">
    <property type="entry name" value="Beta-Casp"/>
    <property type="match status" value="1"/>
</dbReference>